<reference evidence="2" key="1">
    <citation type="journal article" date="2019" name="Int. J. Syst. Evol. Microbiol.">
        <title>The Global Catalogue of Microorganisms (GCM) 10K type strain sequencing project: providing services to taxonomists for standard genome sequencing and annotation.</title>
        <authorList>
            <consortium name="The Broad Institute Genomics Platform"/>
            <consortium name="The Broad Institute Genome Sequencing Center for Infectious Disease"/>
            <person name="Wu L."/>
            <person name="Ma J."/>
        </authorList>
    </citation>
    <scope>NUCLEOTIDE SEQUENCE [LARGE SCALE GENOMIC DNA]</scope>
    <source>
        <strain evidence="2">JCM 14545</strain>
    </source>
</reference>
<evidence type="ECO:0000313" key="1">
    <source>
        <dbReference type="EMBL" id="GAA1986793.1"/>
    </source>
</evidence>
<name>A0ABP5DUY1_9PSEU</name>
<keyword evidence="2" id="KW-1185">Reference proteome</keyword>
<organism evidence="1 2">
    <name type="scientific">Amycolatopsis minnesotensis</name>
    <dbReference type="NCBI Taxonomy" id="337894"/>
    <lineage>
        <taxon>Bacteria</taxon>
        <taxon>Bacillati</taxon>
        <taxon>Actinomycetota</taxon>
        <taxon>Actinomycetes</taxon>
        <taxon>Pseudonocardiales</taxon>
        <taxon>Pseudonocardiaceae</taxon>
        <taxon>Amycolatopsis</taxon>
    </lineage>
</organism>
<gene>
    <name evidence="1" type="ORF">GCM10009754_75950</name>
</gene>
<sequence>MAPLGEYPVRAEARVTDTPGGARVDMSCGYHGGRAGDYLLVAVGPGGQDQQLATWRVATEDTARISVGTALHRADIAALEIRTPAGKPLLRWNP</sequence>
<protein>
    <submittedName>
        <fullName evidence="1">Uncharacterized protein</fullName>
    </submittedName>
</protein>
<dbReference type="EMBL" id="BAAANN010000045">
    <property type="protein sequence ID" value="GAA1986793.1"/>
    <property type="molecule type" value="Genomic_DNA"/>
</dbReference>
<evidence type="ECO:0000313" key="2">
    <source>
        <dbReference type="Proteomes" id="UP001501116"/>
    </source>
</evidence>
<accession>A0ABP5DUY1</accession>
<comment type="caution">
    <text evidence="1">The sequence shown here is derived from an EMBL/GenBank/DDBJ whole genome shotgun (WGS) entry which is preliminary data.</text>
</comment>
<dbReference type="Proteomes" id="UP001501116">
    <property type="component" value="Unassembled WGS sequence"/>
</dbReference>
<proteinExistence type="predicted"/>
<dbReference type="RefSeq" id="WP_344430064.1">
    <property type="nucleotide sequence ID" value="NZ_BAAANN010000045.1"/>
</dbReference>